<dbReference type="Gene3D" id="1.25.40.10">
    <property type="entry name" value="Tetratricopeptide repeat domain"/>
    <property type="match status" value="1"/>
</dbReference>
<evidence type="ECO:0008006" key="5">
    <source>
        <dbReference type="Google" id="ProtNLM"/>
    </source>
</evidence>
<dbReference type="InterPro" id="IPR002885">
    <property type="entry name" value="PPR_rpt"/>
</dbReference>
<dbReference type="InterPro" id="IPR011990">
    <property type="entry name" value="TPR-like_helical_dom_sf"/>
</dbReference>
<proteinExistence type="predicted"/>
<dbReference type="Pfam" id="PF12854">
    <property type="entry name" value="PPR_1"/>
    <property type="match status" value="1"/>
</dbReference>
<keyword evidence="1" id="KW-0677">Repeat</keyword>
<keyword evidence="2" id="KW-0809">Transit peptide</keyword>
<evidence type="ECO:0000256" key="2">
    <source>
        <dbReference type="ARBA" id="ARBA00022946"/>
    </source>
</evidence>
<organism evidence="4">
    <name type="scientific">Arundo donax</name>
    <name type="common">Giant reed</name>
    <name type="synonym">Donax arundinaceus</name>
    <dbReference type="NCBI Taxonomy" id="35708"/>
    <lineage>
        <taxon>Eukaryota</taxon>
        <taxon>Viridiplantae</taxon>
        <taxon>Streptophyta</taxon>
        <taxon>Embryophyta</taxon>
        <taxon>Tracheophyta</taxon>
        <taxon>Spermatophyta</taxon>
        <taxon>Magnoliopsida</taxon>
        <taxon>Liliopsida</taxon>
        <taxon>Poales</taxon>
        <taxon>Poaceae</taxon>
        <taxon>PACMAD clade</taxon>
        <taxon>Arundinoideae</taxon>
        <taxon>Arundineae</taxon>
        <taxon>Arundo</taxon>
    </lineage>
</organism>
<dbReference type="EMBL" id="GBRH01216405">
    <property type="protein sequence ID" value="JAD81490.1"/>
    <property type="molecule type" value="Transcribed_RNA"/>
</dbReference>
<feature type="repeat" description="PPR" evidence="3">
    <location>
        <begin position="13"/>
        <end position="47"/>
    </location>
</feature>
<reference evidence="4" key="1">
    <citation type="submission" date="2014-09" db="EMBL/GenBank/DDBJ databases">
        <authorList>
            <person name="Magalhaes I.L.F."/>
            <person name="Oliveira U."/>
            <person name="Santos F.R."/>
            <person name="Vidigal T.H.D.A."/>
            <person name="Brescovit A.D."/>
            <person name="Santos A.J."/>
        </authorList>
    </citation>
    <scope>NUCLEOTIDE SEQUENCE</scope>
    <source>
        <tissue evidence="4">Shoot tissue taken approximately 20 cm above the soil surface</tissue>
    </source>
</reference>
<sequence length="98" mass="11036">MREMVAEGHGVASSSMYTPVIHSLCESGRVGEARRFLVEMAESGHLPREHTYKLVKDAIENAGEEPLPAELCQSIEDGIKERCRQVMRIKPIMRSVRI</sequence>
<name>A0A0A9D747_ARUDO</name>
<evidence type="ECO:0000256" key="3">
    <source>
        <dbReference type="PROSITE-ProRule" id="PRU00708"/>
    </source>
</evidence>
<reference evidence="4" key="2">
    <citation type="journal article" date="2015" name="Data Brief">
        <title>Shoot transcriptome of the giant reed, Arundo donax.</title>
        <authorList>
            <person name="Barrero R.A."/>
            <person name="Guerrero F.D."/>
            <person name="Moolhuijzen P."/>
            <person name="Goolsby J.A."/>
            <person name="Tidwell J."/>
            <person name="Bellgard S.E."/>
            <person name="Bellgard M.I."/>
        </authorList>
    </citation>
    <scope>NUCLEOTIDE SEQUENCE</scope>
    <source>
        <tissue evidence="4">Shoot tissue taken approximately 20 cm above the soil surface</tissue>
    </source>
</reference>
<evidence type="ECO:0000256" key="1">
    <source>
        <dbReference type="ARBA" id="ARBA00022737"/>
    </source>
</evidence>
<dbReference type="AlphaFoldDB" id="A0A0A9D747"/>
<dbReference type="NCBIfam" id="TIGR00756">
    <property type="entry name" value="PPR"/>
    <property type="match status" value="1"/>
</dbReference>
<evidence type="ECO:0000313" key="4">
    <source>
        <dbReference type="EMBL" id="JAD81490.1"/>
    </source>
</evidence>
<protein>
    <recommendedName>
        <fullName evidence="5">Pentacotripeptide-repeat region of PRORP domain-containing protein</fullName>
    </recommendedName>
</protein>
<accession>A0A0A9D747</accession>
<dbReference type="PROSITE" id="PS51375">
    <property type="entry name" value="PPR"/>
    <property type="match status" value="1"/>
</dbReference>